<proteinExistence type="predicted"/>
<dbReference type="InterPro" id="IPR036514">
    <property type="entry name" value="SGNH_hydro_sf"/>
</dbReference>
<evidence type="ECO:0000313" key="3">
    <source>
        <dbReference type="EMBL" id="PKG22845.1"/>
    </source>
</evidence>
<dbReference type="Proteomes" id="UP000233375">
    <property type="component" value="Unassembled WGS sequence"/>
</dbReference>
<dbReference type="PANTHER" id="PTHR30383:SF5">
    <property type="entry name" value="SGNH HYDROLASE-TYPE ESTERASE DOMAIN-CONTAINING PROTEIN"/>
    <property type="match status" value="1"/>
</dbReference>
<dbReference type="InterPro" id="IPR051532">
    <property type="entry name" value="Ester_Hydrolysis_Enzymes"/>
</dbReference>
<name>A0A2N0Z021_9BACI</name>
<dbReference type="SUPFAM" id="SSF52266">
    <property type="entry name" value="SGNH hydrolase"/>
    <property type="match status" value="1"/>
</dbReference>
<feature type="transmembrane region" description="Helical" evidence="1">
    <location>
        <begin position="43"/>
        <end position="62"/>
    </location>
</feature>
<evidence type="ECO:0000256" key="1">
    <source>
        <dbReference type="SAM" id="Phobius"/>
    </source>
</evidence>
<protein>
    <submittedName>
        <fullName evidence="3">SGNH/GDSL hydrolase family protein</fullName>
    </submittedName>
</protein>
<dbReference type="InterPro" id="IPR013830">
    <property type="entry name" value="SGNH_hydro"/>
</dbReference>
<keyword evidence="1" id="KW-0812">Transmembrane</keyword>
<dbReference type="EMBL" id="PISE01000031">
    <property type="protein sequence ID" value="PKG22845.1"/>
    <property type="molecule type" value="Genomic_DNA"/>
</dbReference>
<comment type="caution">
    <text evidence="3">The sequence shown here is derived from an EMBL/GenBank/DDBJ whole genome shotgun (WGS) entry which is preliminary data.</text>
</comment>
<evidence type="ECO:0000259" key="2">
    <source>
        <dbReference type="Pfam" id="PF13472"/>
    </source>
</evidence>
<keyword evidence="1" id="KW-1133">Transmembrane helix</keyword>
<gene>
    <name evidence="3" type="ORF">CWS01_14250</name>
</gene>
<sequence length="294" mass="33351">MELKIKALLLTNISAVRIVYAVNGDDAYPNIFMKRRKVVNSKFFIFFVLIGVIITIVFLVFGQENKKSLETLKKDNIIKNANDIEIRNTKTDIFDKLNRGEDVTIVFLGDSTTEQNKYTNGKAGHVELINKALSHVYGDKVTVINAGVSGNTIIDMAKRLDSDVLRYKPDLVIINSGINDARKGVSMADFKTTYENIIKRIKNESDATIILRTSNVTLGEKINYMLREKINPIVKSISKEYDIGFIDLYSYYAKVIRNDPAGIDKYNYNRLHPNEIGQKVISDLILYSLLNPKQ</sequence>
<dbReference type="PANTHER" id="PTHR30383">
    <property type="entry name" value="THIOESTERASE 1/PROTEASE 1/LYSOPHOSPHOLIPASE L1"/>
    <property type="match status" value="1"/>
</dbReference>
<feature type="domain" description="SGNH hydrolase-type esterase" evidence="2">
    <location>
        <begin position="107"/>
        <end position="279"/>
    </location>
</feature>
<accession>A0A2N0Z021</accession>
<keyword evidence="3" id="KW-0378">Hydrolase</keyword>
<reference evidence="3 4" key="1">
    <citation type="journal article" date="2003" name="Int. J. Syst. Evol. Microbiol.">
        <title>Bacillus nealsonii sp. nov., isolated from a spacecraft-assembly facility, whose spores are gamma-radiation resistant.</title>
        <authorList>
            <person name="Venkateswaran K."/>
            <person name="Kempf M."/>
            <person name="Chen F."/>
            <person name="Satomi M."/>
            <person name="Nicholson W."/>
            <person name="Kern R."/>
        </authorList>
    </citation>
    <scope>NUCLEOTIDE SEQUENCE [LARGE SCALE GENOMIC DNA]</scope>
    <source>
        <strain evidence="3 4">FO-92</strain>
    </source>
</reference>
<keyword evidence="1" id="KW-0472">Membrane</keyword>
<keyword evidence="4" id="KW-1185">Reference proteome</keyword>
<evidence type="ECO:0000313" key="4">
    <source>
        <dbReference type="Proteomes" id="UP000233375"/>
    </source>
</evidence>
<dbReference type="AlphaFoldDB" id="A0A2N0Z021"/>
<dbReference type="Gene3D" id="3.40.50.1110">
    <property type="entry name" value="SGNH hydrolase"/>
    <property type="match status" value="1"/>
</dbReference>
<organism evidence="3 4">
    <name type="scientific">Niallia nealsonii</name>
    <dbReference type="NCBI Taxonomy" id="115979"/>
    <lineage>
        <taxon>Bacteria</taxon>
        <taxon>Bacillati</taxon>
        <taxon>Bacillota</taxon>
        <taxon>Bacilli</taxon>
        <taxon>Bacillales</taxon>
        <taxon>Bacillaceae</taxon>
        <taxon>Niallia</taxon>
    </lineage>
</organism>
<dbReference type="Pfam" id="PF13472">
    <property type="entry name" value="Lipase_GDSL_2"/>
    <property type="match status" value="1"/>
</dbReference>
<dbReference type="GO" id="GO:0004622">
    <property type="term" value="F:phosphatidylcholine lysophospholipase activity"/>
    <property type="evidence" value="ECO:0007669"/>
    <property type="project" value="TreeGrafter"/>
</dbReference>